<evidence type="ECO:0000313" key="4">
    <source>
        <dbReference type="Proteomes" id="UP000234206"/>
    </source>
</evidence>
<dbReference type="InterPro" id="IPR025445">
    <property type="entry name" value="DUF4191"/>
</dbReference>
<dbReference type="Proteomes" id="UP000234206">
    <property type="component" value="Unassembled WGS sequence"/>
</dbReference>
<dbReference type="RefSeq" id="WP_070703528.1">
    <property type="nucleotide sequence ID" value="NZ_JBHLVH010000028.1"/>
</dbReference>
<comment type="caution">
    <text evidence="3">The sequence shown here is derived from an EMBL/GenBank/DDBJ whole genome shotgun (WGS) entry which is preliminary data.</text>
</comment>
<proteinExistence type="predicted"/>
<name>A0A2I1PAL3_9MICO</name>
<dbReference type="Pfam" id="PF13829">
    <property type="entry name" value="DUF4191"/>
    <property type="match status" value="1"/>
</dbReference>
<feature type="transmembrane region" description="Helical" evidence="2">
    <location>
        <begin position="69"/>
        <end position="90"/>
    </location>
</feature>
<sequence>MAQKDTPRGARRDGTGKRTLGQRVKAYGSQVGEVYRMTRRANPNTPLVLLAVFLGVLVLFGLLGLLFDMFVYFVLLGLLVAILATTFTLGRLAQKAAYAQVEGQPGQGGAALQALGRTWYYEQEPVAAEMPRRARGVQDMDKAAMVFRGVSRRGVVLLGEGPKGGAQRLLASQEKFVHRIAGPEVPVTTYLLGEGEDRTPMTDVIREAKKLPKQMTDAEAEAVHKRLTAMGGMAQQAGMPKGIDPRRARTAKRSTIR</sequence>
<evidence type="ECO:0000256" key="2">
    <source>
        <dbReference type="SAM" id="Phobius"/>
    </source>
</evidence>
<keyword evidence="2" id="KW-0812">Transmembrane</keyword>
<protein>
    <submittedName>
        <fullName evidence="3">DUF4191 domain-containing protein</fullName>
    </submittedName>
</protein>
<dbReference type="EMBL" id="PKIZ01000010">
    <property type="protein sequence ID" value="PKZ41657.1"/>
    <property type="molecule type" value="Genomic_DNA"/>
</dbReference>
<evidence type="ECO:0000313" key="3">
    <source>
        <dbReference type="EMBL" id="PKZ41657.1"/>
    </source>
</evidence>
<feature type="region of interest" description="Disordered" evidence="1">
    <location>
        <begin position="236"/>
        <end position="257"/>
    </location>
</feature>
<keyword evidence="2" id="KW-0472">Membrane</keyword>
<keyword evidence="4" id="KW-1185">Reference proteome</keyword>
<organism evidence="3 4">
    <name type="scientific">Kytococcus schroeteri</name>
    <dbReference type="NCBI Taxonomy" id="138300"/>
    <lineage>
        <taxon>Bacteria</taxon>
        <taxon>Bacillati</taxon>
        <taxon>Actinomycetota</taxon>
        <taxon>Actinomycetes</taxon>
        <taxon>Micrococcales</taxon>
        <taxon>Kytococcaceae</taxon>
        <taxon>Kytococcus</taxon>
    </lineage>
</organism>
<dbReference type="AlphaFoldDB" id="A0A2I1PAL3"/>
<feature type="transmembrane region" description="Helical" evidence="2">
    <location>
        <begin position="46"/>
        <end position="63"/>
    </location>
</feature>
<reference evidence="3 4" key="1">
    <citation type="submission" date="2017-12" db="EMBL/GenBank/DDBJ databases">
        <title>Phylogenetic diversity of female urinary microbiome.</title>
        <authorList>
            <person name="Thomas-White K."/>
            <person name="Wolfe A.J."/>
        </authorList>
    </citation>
    <scope>NUCLEOTIDE SEQUENCE [LARGE SCALE GENOMIC DNA]</scope>
    <source>
        <strain evidence="3 4">UMB1298</strain>
    </source>
</reference>
<keyword evidence="2" id="KW-1133">Transmembrane helix</keyword>
<dbReference type="OrthoDB" id="8479889at2"/>
<feature type="compositionally biased region" description="Basic residues" evidence="1">
    <location>
        <begin position="248"/>
        <end position="257"/>
    </location>
</feature>
<evidence type="ECO:0000256" key="1">
    <source>
        <dbReference type="SAM" id="MobiDB-lite"/>
    </source>
</evidence>
<gene>
    <name evidence="3" type="ORF">CYJ76_06230</name>
</gene>
<accession>A0A2I1PAL3</accession>